<organism evidence="2 3">
    <name type="scientific">Mucilaginibacter agri</name>
    <dbReference type="NCBI Taxonomy" id="2695265"/>
    <lineage>
        <taxon>Bacteria</taxon>
        <taxon>Pseudomonadati</taxon>
        <taxon>Bacteroidota</taxon>
        <taxon>Sphingobacteriia</taxon>
        <taxon>Sphingobacteriales</taxon>
        <taxon>Sphingobacteriaceae</taxon>
        <taxon>Mucilaginibacter</taxon>
    </lineage>
</organism>
<dbReference type="Proteomes" id="UP000638732">
    <property type="component" value="Unassembled WGS sequence"/>
</dbReference>
<proteinExistence type="predicted"/>
<dbReference type="InterPro" id="IPR009061">
    <property type="entry name" value="DNA-bd_dom_put_sf"/>
</dbReference>
<accession>A0A966DS13</accession>
<feature type="domain" description="Helix-turn-helix" evidence="1">
    <location>
        <begin position="36"/>
        <end position="83"/>
    </location>
</feature>
<name>A0A966DS13_9SPHI</name>
<evidence type="ECO:0000313" key="2">
    <source>
        <dbReference type="EMBL" id="NCD69085.1"/>
    </source>
</evidence>
<comment type="caution">
    <text evidence="2">The sequence shown here is derived from an EMBL/GenBank/DDBJ whole genome shotgun (WGS) entry which is preliminary data.</text>
</comment>
<sequence length="90" mass="10522">MEVEIITKKDLKLFKEEMLDAIEKLLQKNNSSTSEWLRSRQVREMLNISPNTLQNLRIKGEIQYTKVGGIFLYNVTDLKETLNGKQGRDH</sequence>
<gene>
    <name evidence="2" type="ORF">GSY63_06935</name>
</gene>
<protein>
    <submittedName>
        <fullName evidence="2">Helix-turn-helix domain-containing protein</fullName>
    </submittedName>
</protein>
<evidence type="ECO:0000259" key="1">
    <source>
        <dbReference type="Pfam" id="PF12728"/>
    </source>
</evidence>
<dbReference type="PANTHER" id="PTHR34585">
    <property type="match status" value="1"/>
</dbReference>
<dbReference type="EMBL" id="WWEO01000040">
    <property type="protein sequence ID" value="NCD69085.1"/>
    <property type="molecule type" value="Genomic_DNA"/>
</dbReference>
<dbReference type="Pfam" id="PF12728">
    <property type="entry name" value="HTH_17"/>
    <property type="match status" value="1"/>
</dbReference>
<dbReference type="SUPFAM" id="SSF46955">
    <property type="entry name" value="Putative DNA-binding domain"/>
    <property type="match status" value="1"/>
</dbReference>
<evidence type="ECO:0000313" key="3">
    <source>
        <dbReference type="Proteomes" id="UP000638732"/>
    </source>
</evidence>
<dbReference type="PANTHER" id="PTHR34585:SF22">
    <property type="entry name" value="HELIX-TURN-HELIX DOMAIN-CONTAINING PROTEIN"/>
    <property type="match status" value="1"/>
</dbReference>
<reference evidence="2" key="2">
    <citation type="submission" date="2020-10" db="EMBL/GenBank/DDBJ databases">
        <title>Mucilaginibacter sp. nov., isolated from soil.</title>
        <authorList>
            <person name="Jeon C.O."/>
        </authorList>
    </citation>
    <scope>NUCLEOTIDE SEQUENCE</scope>
    <source>
        <strain evidence="2">R11</strain>
    </source>
</reference>
<dbReference type="RefSeq" id="WP_166585064.1">
    <property type="nucleotide sequence ID" value="NZ_WWEO01000040.1"/>
</dbReference>
<keyword evidence="3" id="KW-1185">Reference proteome</keyword>
<dbReference type="AlphaFoldDB" id="A0A966DS13"/>
<reference evidence="2" key="1">
    <citation type="submission" date="2020-01" db="EMBL/GenBank/DDBJ databases">
        <authorList>
            <person name="Seo Y.L."/>
        </authorList>
    </citation>
    <scope>NUCLEOTIDE SEQUENCE</scope>
    <source>
        <strain evidence="2">R11</strain>
    </source>
</reference>
<dbReference type="InterPro" id="IPR041657">
    <property type="entry name" value="HTH_17"/>
</dbReference>